<dbReference type="InParanoid" id="W4KGI1"/>
<feature type="region of interest" description="Disordered" evidence="1">
    <location>
        <begin position="721"/>
        <end position="748"/>
    </location>
</feature>
<evidence type="ECO:0000259" key="3">
    <source>
        <dbReference type="Pfam" id="PF09090"/>
    </source>
</evidence>
<protein>
    <recommendedName>
        <fullName evidence="6">MIF4G domain-containing protein</fullName>
    </recommendedName>
</protein>
<feature type="domain" description="MIF4G-like type 1" evidence="2">
    <location>
        <begin position="328"/>
        <end position="518"/>
    </location>
</feature>
<dbReference type="KEGG" id="hir:HETIRDRAFT_381931"/>
<dbReference type="GO" id="GO:0006406">
    <property type="term" value="P:mRNA export from nucleus"/>
    <property type="evidence" value="ECO:0007669"/>
    <property type="project" value="InterPro"/>
</dbReference>
<dbReference type="InterPro" id="IPR015174">
    <property type="entry name" value="MIF4G-like_typ-2"/>
</dbReference>
<sequence length="874" mass="97733">MSHEGRHGGRGRRHREDLDRRDWETPEEQLKSAIFKFGEVDAVQEAPRLAAQIRKFEPPNVSVYAEAIRIGAVEQPYKIPHYAALLRDLYEPLPALSTEEENGSSSTNDVSLGRQILDDYWKGFQAYLDKHAWREVRFCVHFFAHLTVAGVISPQSLLSLLQSFTAVLDEFGVSLGRAKKAAFCAAEGLMRAGQVLKEVSAASVVEMISSLQTYEETTLTAKSLVQPFVYFHSEGSSVEHADEYLHCAVNALKTLESSDFSETSSIYPQPYADAEALTANQFDLPSVLVPPEVIELDGLATESGEDALVKKEEWPDFLVRLFDNDVTPDPMTPAGYAVRTDLMDIVDIFEVNRKECARLLMEYPKWTIAGTFKPKPTHDNPERVPVPGKDWQLESSIIESILGMQFVLPEASHKTIYHIALITELCKLSPQTVGPAVGKSIRKLYSYLADGLDVEVARRFAEWFSIHMSNFGFQWVWKEWVPDISLTVQHPKRTFIRKALALEIRLSYFDRILKTLPEPFQDPSALAMPDQAPGPEYDYDDPATPHHDAAQSVLNQLRARAKPEDVMSNLESIRNAIAETSEGDVNVDSVVRSIAVQSLLHIGARSFSHFLNAIERYILLLRNLAAGGIAAGSGGLASAEAKADILTIAATFWRRSHQMVGIVFDKFMQYQIVDPTDIVRWAFMHQQRGDGLDWDVLKAAIDKANGRVVVARKRVAALRKEEDDSRARAKAGDSTAMEVDTEAKQDETPAVDSPALVTALKAFASLTREQKSMLSQVLEGFVESLHSPTAERPNPCASEVITEKAWHNRANWGDDQWKAWTTWVLYKHFCRTYSPYLRNYSVSLSTVVFAKIDGATDDAAVLMKNLWNVATGQE</sequence>
<proteinExistence type="predicted"/>
<dbReference type="eggNOG" id="KOG1104">
    <property type="taxonomic scope" value="Eukaryota"/>
</dbReference>
<dbReference type="Pfam" id="PF09090">
    <property type="entry name" value="MIF4G_like_2"/>
    <property type="match status" value="1"/>
</dbReference>
<dbReference type="AlphaFoldDB" id="W4KGI1"/>
<name>W4KGI1_HETIT</name>
<dbReference type="GO" id="GO:0005634">
    <property type="term" value="C:nucleus"/>
    <property type="evidence" value="ECO:0007669"/>
    <property type="project" value="TreeGrafter"/>
</dbReference>
<dbReference type="PANTHER" id="PTHR12412:SF2">
    <property type="entry name" value="NUCLEAR CAP-BINDING PROTEIN SUBUNIT 1"/>
    <property type="match status" value="1"/>
</dbReference>
<dbReference type="Proteomes" id="UP000030671">
    <property type="component" value="Unassembled WGS sequence"/>
</dbReference>
<dbReference type="InterPro" id="IPR016024">
    <property type="entry name" value="ARM-type_fold"/>
</dbReference>
<feature type="region of interest" description="Disordered" evidence="1">
    <location>
        <begin position="1"/>
        <end position="25"/>
    </location>
</feature>
<dbReference type="RefSeq" id="XP_009544090.1">
    <property type="nucleotide sequence ID" value="XM_009545795.1"/>
</dbReference>
<feature type="domain" description="MIF4G-like type 2" evidence="3">
    <location>
        <begin position="537"/>
        <end position="837"/>
    </location>
</feature>
<evidence type="ECO:0000259" key="2">
    <source>
        <dbReference type="Pfam" id="PF09088"/>
    </source>
</evidence>
<feature type="compositionally biased region" description="Basic and acidic residues" evidence="1">
    <location>
        <begin position="721"/>
        <end position="731"/>
    </location>
</feature>
<dbReference type="GO" id="GO:0000184">
    <property type="term" value="P:nuclear-transcribed mRNA catabolic process, nonsense-mediated decay"/>
    <property type="evidence" value="ECO:0007669"/>
    <property type="project" value="TreeGrafter"/>
</dbReference>
<dbReference type="FunCoup" id="W4KGI1">
    <property type="interactions" value="704"/>
</dbReference>
<evidence type="ECO:0000313" key="4">
    <source>
        <dbReference type="EMBL" id="ETW84415.1"/>
    </source>
</evidence>
<dbReference type="OrthoDB" id="10252707at2759"/>
<dbReference type="GO" id="GO:0000339">
    <property type="term" value="F:RNA cap binding"/>
    <property type="evidence" value="ECO:0007669"/>
    <property type="project" value="InterPro"/>
</dbReference>
<accession>W4KGI1</accession>
<evidence type="ECO:0000313" key="5">
    <source>
        <dbReference type="Proteomes" id="UP000030671"/>
    </source>
</evidence>
<keyword evidence="5" id="KW-1185">Reference proteome</keyword>
<dbReference type="SUPFAM" id="SSF48371">
    <property type="entry name" value="ARM repeat"/>
    <property type="match status" value="3"/>
</dbReference>
<dbReference type="HOGENOM" id="CLU_004991_0_0_1"/>
<gene>
    <name evidence="4" type="ORF">HETIRDRAFT_381931</name>
</gene>
<organism evidence="4 5">
    <name type="scientific">Heterobasidion irregulare (strain TC 32-1)</name>
    <dbReference type="NCBI Taxonomy" id="747525"/>
    <lineage>
        <taxon>Eukaryota</taxon>
        <taxon>Fungi</taxon>
        <taxon>Dikarya</taxon>
        <taxon>Basidiomycota</taxon>
        <taxon>Agaricomycotina</taxon>
        <taxon>Agaricomycetes</taxon>
        <taxon>Russulales</taxon>
        <taxon>Bondarzewiaceae</taxon>
        <taxon>Heterobasidion</taxon>
        <taxon>Heterobasidion annosum species complex</taxon>
    </lineage>
</organism>
<dbReference type="InterPro" id="IPR015172">
    <property type="entry name" value="MIF4G-like_typ-1"/>
</dbReference>
<dbReference type="Pfam" id="PF09088">
    <property type="entry name" value="MIF4G_like"/>
    <property type="match status" value="1"/>
</dbReference>
<dbReference type="PANTHER" id="PTHR12412">
    <property type="entry name" value="CAP BINDING PROTEIN"/>
    <property type="match status" value="1"/>
</dbReference>
<evidence type="ECO:0000256" key="1">
    <source>
        <dbReference type="SAM" id="MobiDB-lite"/>
    </source>
</evidence>
<dbReference type="InterPro" id="IPR027159">
    <property type="entry name" value="CBP80"/>
</dbReference>
<dbReference type="GO" id="GO:0005846">
    <property type="term" value="C:nuclear cap binding complex"/>
    <property type="evidence" value="ECO:0007669"/>
    <property type="project" value="InterPro"/>
</dbReference>
<dbReference type="GO" id="GO:0003729">
    <property type="term" value="F:mRNA binding"/>
    <property type="evidence" value="ECO:0007669"/>
    <property type="project" value="TreeGrafter"/>
</dbReference>
<feature type="compositionally biased region" description="Basic and acidic residues" evidence="1">
    <location>
        <begin position="14"/>
        <end position="25"/>
    </location>
</feature>
<dbReference type="GeneID" id="20672097"/>
<evidence type="ECO:0008006" key="6">
    <source>
        <dbReference type="Google" id="ProtNLM"/>
    </source>
</evidence>
<dbReference type="Gene3D" id="1.25.40.180">
    <property type="match status" value="3"/>
</dbReference>
<reference evidence="4 5" key="1">
    <citation type="journal article" date="2012" name="New Phytol.">
        <title>Insight into trade-off between wood decay and parasitism from the genome of a fungal forest pathogen.</title>
        <authorList>
            <person name="Olson A."/>
            <person name="Aerts A."/>
            <person name="Asiegbu F."/>
            <person name="Belbahri L."/>
            <person name="Bouzid O."/>
            <person name="Broberg A."/>
            <person name="Canback B."/>
            <person name="Coutinho P.M."/>
            <person name="Cullen D."/>
            <person name="Dalman K."/>
            <person name="Deflorio G."/>
            <person name="van Diepen L.T."/>
            <person name="Dunand C."/>
            <person name="Duplessis S."/>
            <person name="Durling M."/>
            <person name="Gonthier P."/>
            <person name="Grimwood J."/>
            <person name="Fossdal C.G."/>
            <person name="Hansson D."/>
            <person name="Henrissat B."/>
            <person name="Hietala A."/>
            <person name="Himmelstrand K."/>
            <person name="Hoffmeister D."/>
            <person name="Hogberg N."/>
            <person name="James T.Y."/>
            <person name="Karlsson M."/>
            <person name="Kohler A."/>
            <person name="Kues U."/>
            <person name="Lee Y.H."/>
            <person name="Lin Y.C."/>
            <person name="Lind M."/>
            <person name="Lindquist E."/>
            <person name="Lombard V."/>
            <person name="Lucas S."/>
            <person name="Lunden K."/>
            <person name="Morin E."/>
            <person name="Murat C."/>
            <person name="Park J."/>
            <person name="Raffaello T."/>
            <person name="Rouze P."/>
            <person name="Salamov A."/>
            <person name="Schmutz J."/>
            <person name="Solheim H."/>
            <person name="Stahlberg J."/>
            <person name="Velez H."/>
            <person name="de Vries R.P."/>
            <person name="Wiebenga A."/>
            <person name="Woodward S."/>
            <person name="Yakovlev I."/>
            <person name="Garbelotto M."/>
            <person name="Martin F."/>
            <person name="Grigoriev I.V."/>
            <person name="Stenlid J."/>
        </authorList>
    </citation>
    <scope>NUCLEOTIDE SEQUENCE [LARGE SCALE GENOMIC DNA]</scope>
    <source>
        <strain evidence="4 5">TC 32-1</strain>
    </source>
</reference>
<dbReference type="EMBL" id="KI925456">
    <property type="protein sequence ID" value="ETW84415.1"/>
    <property type="molecule type" value="Genomic_DNA"/>
</dbReference>
<dbReference type="STRING" id="747525.W4KGI1"/>